<dbReference type="PANTHER" id="PTHR35579">
    <property type="entry name" value="CRISPR SYSTEM CMS ENDORIBONUCLEASE CSM3"/>
    <property type="match status" value="1"/>
</dbReference>
<evidence type="ECO:0000313" key="4">
    <source>
        <dbReference type="Proteomes" id="UP001432202"/>
    </source>
</evidence>
<evidence type="ECO:0000259" key="2">
    <source>
        <dbReference type="Pfam" id="PF03787"/>
    </source>
</evidence>
<dbReference type="EMBL" id="CP146016">
    <property type="protein sequence ID" value="WWQ61077.1"/>
    <property type="molecule type" value="Genomic_DNA"/>
</dbReference>
<keyword evidence="4" id="KW-1185">Reference proteome</keyword>
<dbReference type="GeneID" id="89335713"/>
<dbReference type="InterPro" id="IPR005537">
    <property type="entry name" value="RAMP_III_fam"/>
</dbReference>
<dbReference type="InterPro" id="IPR013411">
    <property type="entry name" value="CRISPR-assoc_RAMP_Csx7"/>
</dbReference>
<proteinExistence type="predicted"/>
<feature type="domain" description="CRISPR type III-associated protein" evidence="2">
    <location>
        <begin position="22"/>
        <end position="213"/>
    </location>
</feature>
<dbReference type="InterPro" id="IPR052216">
    <property type="entry name" value="CRISPR_Csm3_endoribonuclease"/>
</dbReference>
<accession>A0AAX4L370</accession>
<dbReference type="RefSeq" id="WP_338602843.1">
    <property type="nucleotide sequence ID" value="NZ_CP146016.1"/>
</dbReference>
<evidence type="ECO:0000256" key="1">
    <source>
        <dbReference type="ARBA" id="ARBA00023118"/>
    </source>
</evidence>
<dbReference type="PANTHER" id="PTHR35579:SF6">
    <property type="entry name" value="DUF324 DOMAIN-CONTAINING PROTEIN"/>
    <property type="match status" value="1"/>
</dbReference>
<organism evidence="3 4">
    <name type="scientific">Sulfolobus tengchongensis</name>
    <dbReference type="NCBI Taxonomy" id="207809"/>
    <lineage>
        <taxon>Archaea</taxon>
        <taxon>Thermoproteota</taxon>
        <taxon>Thermoprotei</taxon>
        <taxon>Sulfolobales</taxon>
        <taxon>Sulfolobaceae</taxon>
        <taxon>Sulfolobus</taxon>
    </lineage>
</organism>
<evidence type="ECO:0000313" key="3">
    <source>
        <dbReference type="EMBL" id="WWQ61077.1"/>
    </source>
</evidence>
<name>A0AAX4L370_9CREN</name>
<sequence>MSCQDLDAINTIVKIEGKLVNETPLRIGSGKTQEFEEATDNPIMKYRGKPLIPGSTLKGALRSLAESYINTLTDPKYKVLCDINENEEKCSSCGKDSYCIPCILFGFKDLSSRVYILDSIVEDNSFAISQRTMVAISRVFGGQLPKHLYTLDYVEPNAKFSFTMIIYNLDIVNGEKEEWKSKAVETMKFLLKTLTSQGIFIGARKSVGYGLVKLIEGKVYLYKAPNLLNAQIYDLEKVI</sequence>
<reference evidence="3 4" key="1">
    <citation type="submission" date="2024-02" db="EMBL/GenBank/DDBJ databases">
        <title>STSV induces naive adaptation in Sulfolobus.</title>
        <authorList>
            <person name="Xiang X."/>
            <person name="Song M."/>
        </authorList>
    </citation>
    <scope>NUCLEOTIDE SEQUENCE [LARGE SCALE GENOMIC DNA]</scope>
    <source>
        <strain evidence="3 4">RT2</strain>
    </source>
</reference>
<dbReference type="Proteomes" id="UP001432202">
    <property type="component" value="Chromosome"/>
</dbReference>
<keyword evidence="1" id="KW-0051">Antiviral defense</keyword>
<dbReference type="NCBIfam" id="TIGR02581">
    <property type="entry name" value="cas_cyan_RAMP"/>
    <property type="match status" value="1"/>
</dbReference>
<protein>
    <submittedName>
        <fullName evidence="3">CRISPR-associated RAMP protein Csx7</fullName>
    </submittedName>
</protein>
<gene>
    <name evidence="3" type="primary">csx7</name>
    <name evidence="3" type="ORF">V6M85_03055</name>
</gene>
<dbReference type="GO" id="GO:0051607">
    <property type="term" value="P:defense response to virus"/>
    <property type="evidence" value="ECO:0007669"/>
    <property type="project" value="UniProtKB-KW"/>
</dbReference>
<dbReference type="Pfam" id="PF03787">
    <property type="entry name" value="RAMPs"/>
    <property type="match status" value="1"/>
</dbReference>
<dbReference type="AlphaFoldDB" id="A0AAX4L370"/>